<accession>A0ABT2WVL5</accession>
<keyword evidence="3" id="KW-0813">Transport</keyword>
<dbReference type="EMBL" id="JAOVQN010000025">
    <property type="protein sequence ID" value="MCU9839946.1"/>
    <property type="molecule type" value="Genomic_DNA"/>
</dbReference>
<dbReference type="Gene3D" id="3.40.190.170">
    <property type="entry name" value="Bacterial extracellular solute-binding protein, family 7"/>
    <property type="match status" value="1"/>
</dbReference>
<comment type="caution">
    <text evidence="6">The sequence shown here is derived from an EMBL/GenBank/DDBJ whole genome shotgun (WGS) entry which is preliminary data.</text>
</comment>
<comment type="similarity">
    <text evidence="2">Belongs to the bacterial solute-binding protein 7 family.</text>
</comment>
<dbReference type="NCBIfam" id="NF037995">
    <property type="entry name" value="TRAP_S1"/>
    <property type="match status" value="1"/>
</dbReference>
<evidence type="ECO:0000313" key="6">
    <source>
        <dbReference type="EMBL" id="MCU9839946.1"/>
    </source>
</evidence>
<comment type="subcellular location">
    <subcellularLocation>
        <location evidence="1">Periplasm</location>
    </subcellularLocation>
</comment>
<evidence type="ECO:0000256" key="4">
    <source>
        <dbReference type="ARBA" id="ARBA00022729"/>
    </source>
</evidence>
<reference evidence="6 7" key="1">
    <citation type="submission" date="2022-10" db="EMBL/GenBank/DDBJ databases">
        <title>Ruegeria sp. nov., isolated from ocean surface water.</title>
        <authorList>
            <person name="He W."/>
            <person name="Wang L."/>
            <person name="Zhang D.-F."/>
        </authorList>
    </citation>
    <scope>NUCLEOTIDE SEQUENCE [LARGE SCALE GENOMIC DNA]</scope>
    <source>
        <strain evidence="6 7">WL0004</strain>
    </source>
</reference>
<dbReference type="Pfam" id="PF03480">
    <property type="entry name" value="DctP"/>
    <property type="match status" value="1"/>
</dbReference>
<dbReference type="Proteomes" id="UP001321014">
    <property type="component" value="Unassembled WGS sequence"/>
</dbReference>
<evidence type="ECO:0000313" key="7">
    <source>
        <dbReference type="Proteomes" id="UP001321014"/>
    </source>
</evidence>
<dbReference type="PANTHER" id="PTHR33376">
    <property type="match status" value="1"/>
</dbReference>
<name>A0ABT2WVL5_9RHOB</name>
<protein>
    <submittedName>
        <fullName evidence="6">TRAP transporter substrate-binding protein DctP</fullName>
    </submittedName>
</protein>
<dbReference type="InterPro" id="IPR038404">
    <property type="entry name" value="TRAP_DctP_sf"/>
</dbReference>
<dbReference type="RefSeq" id="WP_263389836.1">
    <property type="nucleotide sequence ID" value="NZ_JAOVQN010000025.1"/>
</dbReference>
<keyword evidence="7" id="KW-1185">Reference proteome</keyword>
<proteinExistence type="inferred from homology"/>
<keyword evidence="4" id="KW-0732">Signal</keyword>
<organism evidence="6 7">
    <name type="scientific">Ruegeria marisflavi</name>
    <dbReference type="NCBI Taxonomy" id="2984152"/>
    <lineage>
        <taxon>Bacteria</taxon>
        <taxon>Pseudomonadati</taxon>
        <taxon>Pseudomonadota</taxon>
        <taxon>Alphaproteobacteria</taxon>
        <taxon>Rhodobacterales</taxon>
        <taxon>Roseobacteraceae</taxon>
        <taxon>Ruegeria</taxon>
    </lineage>
</organism>
<evidence type="ECO:0000256" key="3">
    <source>
        <dbReference type="ARBA" id="ARBA00022448"/>
    </source>
</evidence>
<keyword evidence="5" id="KW-0574">Periplasm</keyword>
<evidence type="ECO:0000256" key="2">
    <source>
        <dbReference type="ARBA" id="ARBA00009023"/>
    </source>
</evidence>
<evidence type="ECO:0000256" key="5">
    <source>
        <dbReference type="ARBA" id="ARBA00022764"/>
    </source>
</evidence>
<evidence type="ECO:0000256" key="1">
    <source>
        <dbReference type="ARBA" id="ARBA00004418"/>
    </source>
</evidence>
<gene>
    <name evidence="6" type="primary">dctP</name>
    <name evidence="6" type="ORF">OEZ49_19420</name>
</gene>
<dbReference type="InterPro" id="IPR018389">
    <property type="entry name" value="DctP_fam"/>
</dbReference>
<dbReference type="PANTHER" id="PTHR33376:SF7">
    <property type="entry name" value="C4-DICARBOXYLATE-BINDING PROTEIN DCTB"/>
    <property type="match status" value="1"/>
</dbReference>
<sequence>MFVWGNTASSHASRWQGGKHMKFLKTCAALGVIAMGGATGASAETVLKLATAAPEKTPWGAQVNRLAEAIAEESEGRLKVEPYFNSQLGTENDTLAQLARGRIEMGLFTVSAGAQQAPEVGLMQLYGIYDSNEQRACVQDNYLTDKIRERLSPKGVYFGTWAEVGNGYLMSNEPITSVEQLKGMKVGISVNKINSEYWKTVGANPVPVSPGEAASGASTGLIEMYPTVYSFYIPSGLNKIIPVVSEYNYANGPGMFALSQRALEQMSEEDQAAINRAFDRFTSREIMDEIFAFEDKMREVHLSQGGQIVQVGEEFREEMAALLPPFWAAMAADHGEVGAEIMALIEKAKAECGS</sequence>